<comment type="catalytic activity">
    <reaction evidence="5">
        <text>a 2'-deoxyadenosine in DNA + S-adenosyl-L-methionine = an N(6)-methyl-2'-deoxyadenosine in DNA + S-adenosyl-L-homocysteine + H(+)</text>
        <dbReference type="Rhea" id="RHEA:15197"/>
        <dbReference type="Rhea" id="RHEA-COMP:12418"/>
        <dbReference type="Rhea" id="RHEA-COMP:12419"/>
        <dbReference type="ChEBI" id="CHEBI:15378"/>
        <dbReference type="ChEBI" id="CHEBI:57856"/>
        <dbReference type="ChEBI" id="CHEBI:59789"/>
        <dbReference type="ChEBI" id="CHEBI:90615"/>
        <dbReference type="ChEBI" id="CHEBI:90616"/>
        <dbReference type="EC" id="2.1.1.72"/>
    </reaction>
</comment>
<dbReference type="Proteomes" id="UP001165080">
    <property type="component" value="Unassembled WGS sequence"/>
</dbReference>
<proteinExistence type="predicted"/>
<name>A0A9W6FB36_9CHLO</name>
<evidence type="ECO:0000256" key="3">
    <source>
        <dbReference type="ARBA" id="ARBA00022679"/>
    </source>
</evidence>
<dbReference type="GO" id="GO:0009007">
    <property type="term" value="F:site-specific DNA-methyltransferase (adenine-specific) activity"/>
    <property type="evidence" value="ECO:0007669"/>
    <property type="project" value="UniProtKB-EC"/>
</dbReference>
<dbReference type="EC" id="2.1.1.72" evidence="1"/>
<organism evidence="7 8">
    <name type="scientific">Pleodorina starrii</name>
    <dbReference type="NCBI Taxonomy" id="330485"/>
    <lineage>
        <taxon>Eukaryota</taxon>
        <taxon>Viridiplantae</taxon>
        <taxon>Chlorophyta</taxon>
        <taxon>core chlorophytes</taxon>
        <taxon>Chlorophyceae</taxon>
        <taxon>CS clade</taxon>
        <taxon>Chlamydomonadales</taxon>
        <taxon>Volvocaceae</taxon>
        <taxon>Pleodorina</taxon>
    </lineage>
</organism>
<dbReference type="Gene3D" id="3.40.50.150">
    <property type="entry name" value="Vaccinia Virus protein VP39"/>
    <property type="match status" value="1"/>
</dbReference>
<sequence>MRSTDDQAAEYDLMPGLFDAALDWPLRSEIYIDKAMASICLEDGQGGPMTNAALRQILSATGYMADGEAAPGVLLGEEARLGRRGRSFTPDALWRGQSSLKVYFKFTSSPPADADLAAWRQEIWNEGFAPLLWIVSPDRIDLYNGFGRPRPEADPAQNRLATFLTIASELEKLDSLAGRFAMETGQFWTKTKQVDRKTAVDQQLLSDLAVLERDLVSANLVRDEAQALIGRAIFTQYLLDRDIITAERLHSLCGTTRLSAALRDPQATSQLFKWLSKTFNGDMFPPSSAAPPAPAHLSRVANFLDAVDPVSGQTTFFPYQFDVIPVELISSIYEQFAHSGAAPVAGRARSTEATRAGVYYTRLPVVSLILDEVMDGLDGEQTVLDLTCGSGVFLVEAFRRLIHLKGLRTPMTRAAIREVLYTQIYGVDISEAAIRVAAFSLYLAALELDPDPQPPEGLTFEPLIGRTLFVGDARTIEQTEAGTAHLVQGDVLKSFDLIVGNPPWSFKGKAGTADRRKGGRTLPAQPRGVGLDFLMRAADFANAQTRFGMVLSATPFFSKTGGAAARHVVRELGPVTLVNLSNLRSWLFEGAAMPAMVLFARHRPQPMETLTIVQVPWSPAGPRSHTFEIAPSDIVRLSLNDWEARPSRLKTAAFGGRRDLRLVDDLTDAHLPLGERLRDLGTVLGDGLILGNRSGDASALVALDYLQKDDMSPFRVPDRLPAFGQARAERPRDRALYAAPLLLVKEFFPGAPRPLTAVADRDLVFSEAFFGAPFPPSHREAAHILAGILGSALAAWFFLMTAGEFGLYKRRLFRQDVALLPTPDLALITSSEAGRKIYALEEQFRSRPPTAADWVVLDEAVFDLYGLDADDRIVVRDGLLKAGWQWNTGLSDSMSPADPHEDVAAYARTFAAVLDRWLAARRQRSVRAEVFDLRGTDAMRIVRFGLKDGAKAPEVEIVSPNGSLAAVFGRLEARMKVPLASALTGQRELRVHGRDEVVIIKPAARRHWLESVALEDADAVIAESFAGRRK</sequence>
<evidence type="ECO:0000313" key="8">
    <source>
        <dbReference type="Proteomes" id="UP001165080"/>
    </source>
</evidence>
<accession>A0A9W6FB36</accession>
<dbReference type="SUPFAM" id="SSF53335">
    <property type="entry name" value="S-adenosyl-L-methionine-dependent methyltransferases"/>
    <property type="match status" value="1"/>
</dbReference>
<dbReference type="GO" id="GO:0008170">
    <property type="term" value="F:N-methyltransferase activity"/>
    <property type="evidence" value="ECO:0007669"/>
    <property type="project" value="InterPro"/>
</dbReference>
<evidence type="ECO:0000256" key="2">
    <source>
        <dbReference type="ARBA" id="ARBA00022603"/>
    </source>
</evidence>
<comment type="caution">
    <text evidence="7">The sequence shown here is derived from an EMBL/GenBank/DDBJ whole genome shotgun (WGS) entry which is preliminary data.</text>
</comment>
<dbReference type="PANTHER" id="PTHR33841">
    <property type="entry name" value="DNA METHYLTRANSFERASE YEEA-RELATED"/>
    <property type="match status" value="1"/>
</dbReference>
<dbReference type="EMBL" id="BRXU01000065">
    <property type="protein sequence ID" value="GLC62430.1"/>
    <property type="molecule type" value="Genomic_DNA"/>
</dbReference>
<dbReference type="PROSITE" id="PS00092">
    <property type="entry name" value="N6_MTASE"/>
    <property type="match status" value="1"/>
</dbReference>
<feature type="domain" description="DNA methylase adenine-specific" evidence="6">
    <location>
        <begin position="350"/>
        <end position="601"/>
    </location>
</feature>
<gene>
    <name evidence="7" type="primary">PLESTB003550</name>
    <name evidence="7" type="ORF">PLESTB_001898700</name>
</gene>
<keyword evidence="4" id="KW-0680">Restriction system</keyword>
<reference evidence="7 8" key="1">
    <citation type="journal article" date="2023" name="Commun. Biol.">
        <title>Reorganization of the ancestral sex-determining regions during the evolution of trioecy in Pleodorina starrii.</title>
        <authorList>
            <person name="Takahashi K."/>
            <person name="Suzuki S."/>
            <person name="Kawai-Toyooka H."/>
            <person name="Yamamoto K."/>
            <person name="Hamaji T."/>
            <person name="Ootsuki R."/>
            <person name="Yamaguchi H."/>
            <person name="Kawachi M."/>
            <person name="Higashiyama T."/>
            <person name="Nozaki H."/>
        </authorList>
    </citation>
    <scope>NUCLEOTIDE SEQUENCE [LARGE SCALE GENOMIC DNA]</scope>
    <source>
        <strain evidence="7 8">NIES-4479</strain>
    </source>
</reference>
<evidence type="ECO:0000256" key="5">
    <source>
        <dbReference type="ARBA" id="ARBA00047942"/>
    </source>
</evidence>
<dbReference type="InterPro" id="IPR003356">
    <property type="entry name" value="DNA_methylase_A-5"/>
</dbReference>
<keyword evidence="2" id="KW-0489">Methyltransferase</keyword>
<dbReference type="AlphaFoldDB" id="A0A9W6FB36"/>
<dbReference type="PANTHER" id="PTHR33841:SF1">
    <property type="entry name" value="DNA METHYLTRANSFERASE A"/>
    <property type="match status" value="1"/>
</dbReference>
<dbReference type="InterPro" id="IPR050953">
    <property type="entry name" value="N4_N6_ade-DNA_methylase"/>
</dbReference>
<dbReference type="GO" id="GO:0032259">
    <property type="term" value="P:methylation"/>
    <property type="evidence" value="ECO:0007669"/>
    <property type="project" value="UniProtKB-KW"/>
</dbReference>
<keyword evidence="8" id="KW-1185">Reference proteome</keyword>
<dbReference type="GO" id="GO:0009307">
    <property type="term" value="P:DNA restriction-modification system"/>
    <property type="evidence" value="ECO:0007669"/>
    <property type="project" value="UniProtKB-KW"/>
</dbReference>
<dbReference type="GO" id="GO:0003677">
    <property type="term" value="F:DNA binding"/>
    <property type="evidence" value="ECO:0007669"/>
    <property type="project" value="InterPro"/>
</dbReference>
<dbReference type="InterPro" id="IPR002052">
    <property type="entry name" value="DNA_methylase_N6_adenine_CS"/>
</dbReference>
<dbReference type="InterPro" id="IPR029063">
    <property type="entry name" value="SAM-dependent_MTases_sf"/>
</dbReference>
<keyword evidence="3" id="KW-0808">Transferase</keyword>
<evidence type="ECO:0000259" key="6">
    <source>
        <dbReference type="Pfam" id="PF02384"/>
    </source>
</evidence>
<protein>
    <recommendedName>
        <fullName evidence="1">site-specific DNA-methyltransferase (adenine-specific)</fullName>
        <ecNumber evidence="1">2.1.1.72</ecNumber>
    </recommendedName>
</protein>
<dbReference type="PRINTS" id="PR00507">
    <property type="entry name" value="N12N6MTFRASE"/>
</dbReference>
<dbReference type="Pfam" id="PF02384">
    <property type="entry name" value="N6_Mtase"/>
    <property type="match status" value="1"/>
</dbReference>
<evidence type="ECO:0000256" key="4">
    <source>
        <dbReference type="ARBA" id="ARBA00022747"/>
    </source>
</evidence>
<evidence type="ECO:0000313" key="7">
    <source>
        <dbReference type="EMBL" id="GLC62430.1"/>
    </source>
</evidence>
<evidence type="ECO:0000256" key="1">
    <source>
        <dbReference type="ARBA" id="ARBA00011900"/>
    </source>
</evidence>